<reference evidence="1 2" key="1">
    <citation type="submission" date="2015-05" db="EMBL/GenBank/DDBJ databases">
        <authorList>
            <person name="Rovetto F."/>
            <person name="Cocolin L."/>
            <person name="Illeghems K."/>
            <person name="Van Nieuwerburgh F."/>
            <person name="Houf K."/>
        </authorList>
    </citation>
    <scope>NUCLEOTIDE SEQUENCE [LARGE SCALE GENOMIC DNA]</scope>
    <source>
        <strain evidence="1 2">117434</strain>
    </source>
</reference>
<evidence type="ECO:0008006" key="3">
    <source>
        <dbReference type="Google" id="ProtNLM"/>
    </source>
</evidence>
<dbReference type="Proteomes" id="UP000093159">
    <property type="component" value="Unassembled WGS sequence"/>
</dbReference>
<dbReference type="EMBL" id="LDIR01000007">
    <property type="protein sequence ID" value="OCL89614.1"/>
    <property type="molecule type" value="Genomic_DNA"/>
</dbReference>
<keyword evidence="2" id="KW-1185">Reference proteome</keyword>
<proteinExistence type="predicted"/>
<evidence type="ECO:0000313" key="1">
    <source>
        <dbReference type="EMBL" id="OCL89614.1"/>
    </source>
</evidence>
<sequence length="37" mass="4238">MIEMFILLGSVVLFGVLYTIGHSEYLKMKDTKNKKSC</sequence>
<protein>
    <recommendedName>
        <fullName evidence="3">Phage protein</fullName>
    </recommendedName>
</protein>
<gene>
    <name evidence="1" type="ORF">AAX28_02026</name>
</gene>
<organism evidence="1 2">
    <name type="scientific">Arcobacter porcinus</name>
    <dbReference type="NCBI Taxonomy" id="1935204"/>
    <lineage>
        <taxon>Bacteria</taxon>
        <taxon>Pseudomonadati</taxon>
        <taxon>Campylobacterota</taxon>
        <taxon>Epsilonproteobacteria</taxon>
        <taxon>Campylobacterales</taxon>
        <taxon>Arcobacteraceae</taxon>
        <taxon>Arcobacter</taxon>
    </lineage>
</organism>
<comment type="caution">
    <text evidence="1">The sequence shown here is derived from an EMBL/GenBank/DDBJ whole genome shotgun (WGS) entry which is preliminary data.</text>
</comment>
<evidence type="ECO:0000313" key="2">
    <source>
        <dbReference type="Proteomes" id="UP000093159"/>
    </source>
</evidence>
<accession>A0ABX2Y9Q4</accession>
<name>A0ABX2Y9Q4_9BACT</name>